<dbReference type="EMBL" id="AUXW01000090">
    <property type="protein sequence ID" value="KKE84858.1"/>
    <property type="molecule type" value="Genomic_DNA"/>
</dbReference>
<reference evidence="2 3" key="1">
    <citation type="journal article" date="2015" name="BMC Genomics">
        <title>Genome mining reveals unlocked bioactive potential of marine Gram-negative bacteria.</title>
        <authorList>
            <person name="Machado H."/>
            <person name="Sonnenschein E.C."/>
            <person name="Melchiorsen J."/>
            <person name="Gram L."/>
        </authorList>
    </citation>
    <scope>NUCLEOTIDE SEQUENCE [LARGE SCALE GENOMIC DNA]</scope>
    <source>
        <strain evidence="2 3">S4054</strain>
    </source>
</reference>
<feature type="transmembrane region" description="Helical" evidence="1">
    <location>
        <begin position="32"/>
        <end position="50"/>
    </location>
</feature>
<comment type="caution">
    <text evidence="2">The sequence shown here is derived from an EMBL/GenBank/DDBJ whole genome shotgun (WGS) entry which is preliminary data.</text>
</comment>
<proteinExistence type="predicted"/>
<organism evidence="2 3">
    <name type="scientific">Pseudoalteromonas luteoviolacea S4054</name>
    <dbReference type="NCBI Taxonomy" id="1129367"/>
    <lineage>
        <taxon>Bacteria</taxon>
        <taxon>Pseudomonadati</taxon>
        <taxon>Pseudomonadota</taxon>
        <taxon>Gammaproteobacteria</taxon>
        <taxon>Alteromonadales</taxon>
        <taxon>Pseudoalteromonadaceae</taxon>
        <taxon>Pseudoalteromonas</taxon>
    </lineage>
</organism>
<feature type="transmembrane region" description="Helical" evidence="1">
    <location>
        <begin position="56"/>
        <end position="75"/>
    </location>
</feature>
<feature type="transmembrane region" description="Helical" evidence="1">
    <location>
        <begin position="147"/>
        <end position="165"/>
    </location>
</feature>
<keyword evidence="1" id="KW-1133">Transmembrane helix</keyword>
<accession>A0A0F6AFC2</accession>
<feature type="transmembrane region" description="Helical" evidence="1">
    <location>
        <begin position="106"/>
        <end position="127"/>
    </location>
</feature>
<keyword evidence="1" id="KW-0812">Transmembrane</keyword>
<dbReference type="PATRIC" id="fig|1129367.4.peg.1059"/>
<protein>
    <submittedName>
        <fullName evidence="2">Uncharacterized protein</fullName>
    </submittedName>
</protein>
<sequence>MMKEIYAIVDFMPLVVIAFTLILTWKIPTARWFLLCYAMIDVVNILLHPITMQWKTHYYVVDLFLYLVFILPIVYRRQLALFLYEKTNLEYFSLVYKRQVLSMQECAIGLVIALGCVVNLVTWVEVLAYKYYWIDVPYFKLYARNNLMMLIHIVLCGMMFSYAINAEKREKEGLKYDAVE</sequence>
<dbReference type="RefSeq" id="WP_230851894.1">
    <property type="nucleotide sequence ID" value="NZ_AUXW01000090.1"/>
</dbReference>
<name>A0A0F6AFC2_9GAMM</name>
<gene>
    <name evidence="2" type="ORF">N479_07105</name>
</gene>
<evidence type="ECO:0000313" key="3">
    <source>
        <dbReference type="Proteomes" id="UP000033434"/>
    </source>
</evidence>
<evidence type="ECO:0000256" key="1">
    <source>
        <dbReference type="SAM" id="Phobius"/>
    </source>
</evidence>
<dbReference type="AlphaFoldDB" id="A0A0F6AFC2"/>
<dbReference type="Proteomes" id="UP000033434">
    <property type="component" value="Unassembled WGS sequence"/>
</dbReference>
<evidence type="ECO:0000313" key="2">
    <source>
        <dbReference type="EMBL" id="KKE84858.1"/>
    </source>
</evidence>
<feature type="transmembrane region" description="Helical" evidence="1">
    <location>
        <begin position="6"/>
        <end position="25"/>
    </location>
</feature>
<keyword evidence="1" id="KW-0472">Membrane</keyword>